<dbReference type="AlphaFoldDB" id="E6XLQ2"/>
<evidence type="ECO:0000313" key="2">
    <source>
        <dbReference type="Proteomes" id="UP000008209"/>
    </source>
</evidence>
<protein>
    <recommendedName>
        <fullName evidence="3">Uracil DNA glycosylase superfamily</fullName>
    </recommendedName>
</protein>
<dbReference type="OrthoDB" id="3838047at2"/>
<gene>
    <name evidence="1" type="ordered locus">Sput200_4327</name>
</gene>
<dbReference type="SUPFAM" id="SSF52141">
    <property type="entry name" value="Uracil-DNA glycosylase-like"/>
    <property type="match status" value="1"/>
</dbReference>
<dbReference type="EMBL" id="CP002457">
    <property type="protein sequence ID" value="ADV56664.1"/>
    <property type="molecule type" value="Genomic_DNA"/>
</dbReference>
<evidence type="ECO:0000313" key="1">
    <source>
        <dbReference type="EMBL" id="ADV56664.1"/>
    </source>
</evidence>
<organism evidence="1 2">
    <name type="scientific">Shewanella putrefaciens (strain 200)</name>
    <dbReference type="NCBI Taxonomy" id="399804"/>
    <lineage>
        <taxon>Bacteria</taxon>
        <taxon>Pseudomonadati</taxon>
        <taxon>Pseudomonadota</taxon>
        <taxon>Gammaproteobacteria</taxon>
        <taxon>Alteromonadales</taxon>
        <taxon>Shewanellaceae</taxon>
        <taxon>Shewanella</taxon>
    </lineage>
</organism>
<evidence type="ECO:0008006" key="3">
    <source>
        <dbReference type="Google" id="ProtNLM"/>
    </source>
</evidence>
<name>E6XLQ2_SHEP2</name>
<reference evidence="1 2" key="1">
    <citation type="submission" date="2011-01" db="EMBL/GenBank/DDBJ databases">
        <title>Complete sequence of Shewanella putrefaciens 200.</title>
        <authorList>
            <consortium name="US DOE Joint Genome Institute"/>
            <person name="Lucas S."/>
            <person name="Copeland A."/>
            <person name="Lapidus A."/>
            <person name="Cheng J.-F."/>
            <person name="Bruce D."/>
            <person name="Goodwin L."/>
            <person name="Pitluck S."/>
            <person name="Munk A.C."/>
            <person name="Detter J.C."/>
            <person name="Han C."/>
            <person name="Tapia R."/>
            <person name="Land M."/>
            <person name="Hauser L."/>
            <person name="Chang Y.-J."/>
            <person name="Jeffries C."/>
            <person name="Kyrpides N."/>
            <person name="Ivanova N."/>
            <person name="Mikhailova N."/>
            <person name="Kolker E."/>
            <person name="Lawrence C."/>
            <person name="McCue L.A."/>
            <person name="DiChristina T."/>
            <person name="Nealson K."/>
            <person name="Fredrickson J.K."/>
            <person name="Woyke T."/>
        </authorList>
    </citation>
    <scope>NUCLEOTIDE SEQUENCE [LARGE SCALE GENOMIC DNA]</scope>
    <source>
        <strain evidence="1 2">200</strain>
    </source>
</reference>
<sequence>MTKDEIPKVAKIALSDVLSQSGSILYSSHETLKPGNVYLLGFNPGGEGGSSVEQSIDSLLSNTVNAYLDESWENQNGVWANGEAPLQKRVQWVLESLGLNPRDVCASNLIFLRSREATDICYSLAEKCWPVHQAILSIVKPKLIIAFGNSDTSPYGYLHSMFGGKEEFLPSGHGNWSIKGFSCKIDGRPVYVAGLPHLSRYSPVGKSEVVKWLSEHISHFY</sequence>
<dbReference type="KEGG" id="shp:Sput200_4327"/>
<dbReference type="InterPro" id="IPR036895">
    <property type="entry name" value="Uracil-DNA_glycosylase-like_sf"/>
</dbReference>
<dbReference type="PATRIC" id="fig|399804.5.peg.4435"/>
<dbReference type="HOGENOM" id="CLU_1249914_0_0_6"/>
<accession>E6XLQ2</accession>
<dbReference type="Gene3D" id="3.40.470.10">
    <property type="entry name" value="Uracil-DNA glycosylase-like domain"/>
    <property type="match status" value="1"/>
</dbReference>
<dbReference type="Proteomes" id="UP000008209">
    <property type="component" value="Chromosome"/>
</dbReference>
<proteinExistence type="predicted"/>